<dbReference type="Gene3D" id="2.40.440.10">
    <property type="entry name" value="L,D-transpeptidase catalytic domain-like"/>
    <property type="match status" value="1"/>
</dbReference>
<dbReference type="InterPro" id="IPR038063">
    <property type="entry name" value="Transpep_catalytic_dom"/>
</dbReference>
<evidence type="ECO:0000256" key="7">
    <source>
        <dbReference type="SAM" id="MobiDB-lite"/>
    </source>
</evidence>
<dbReference type="Pfam" id="PF03734">
    <property type="entry name" value="YkuD"/>
    <property type="match status" value="1"/>
</dbReference>
<organism evidence="10 11">
    <name type="scientific">Candidatus Gallacutalibacter pullicola</name>
    <dbReference type="NCBI Taxonomy" id="2840830"/>
    <lineage>
        <taxon>Bacteria</taxon>
        <taxon>Bacillati</taxon>
        <taxon>Bacillota</taxon>
        <taxon>Clostridia</taxon>
        <taxon>Eubacteriales</taxon>
        <taxon>Candidatus Gallacutalibacter</taxon>
    </lineage>
</organism>
<evidence type="ECO:0000313" key="11">
    <source>
        <dbReference type="Proteomes" id="UP000886785"/>
    </source>
</evidence>
<feature type="region of interest" description="Disordered" evidence="7">
    <location>
        <begin position="33"/>
        <end position="70"/>
    </location>
</feature>
<dbReference type="CDD" id="cd16913">
    <property type="entry name" value="YkuD_like"/>
    <property type="match status" value="1"/>
</dbReference>
<evidence type="ECO:0000256" key="1">
    <source>
        <dbReference type="ARBA" id="ARBA00004752"/>
    </source>
</evidence>
<feature type="active site" description="Nucleophile" evidence="6">
    <location>
        <position position="343"/>
    </location>
</feature>
<feature type="domain" description="L,D-TPase catalytic" evidence="9">
    <location>
        <begin position="246"/>
        <end position="367"/>
    </location>
</feature>
<dbReference type="GO" id="GO:0005576">
    <property type="term" value="C:extracellular region"/>
    <property type="evidence" value="ECO:0007669"/>
    <property type="project" value="TreeGrafter"/>
</dbReference>
<evidence type="ECO:0000256" key="3">
    <source>
        <dbReference type="ARBA" id="ARBA00022960"/>
    </source>
</evidence>
<sequence length="367" mass="40565">MKKLLIFVAAAAVLLAWPLSSLASSLTEPYPLNQTASSETGQSSAQEELSSVSVPEAEPEPEPEQAQGVTLDAESLSLYEGDYVELRVTVESGEPWEPWSSSDAVRCEMVGDSGDPRLRVTALEPGEASVGVSVNGAVKTIPIEVMWSPIRIDTESLQMETGGIYGFVVQTDGREPELTADPIVRIERVEKNGLPENSWYYEITALESGMVRVCAQLDGYRAAFPASVSQSEMERLAQEYSSPTSWLVLADLDAQKVAVFRGEQGNWRMDRAMLCASGADATPTPKGVYHVQSRGSWFFNESLGEGAQWYVGFWGDYLFHSFPMDRSRKVTDYRLGMPLSHGCIRLRTDEAKWLYDNLPYNSTVVIY</sequence>
<evidence type="ECO:0000256" key="2">
    <source>
        <dbReference type="ARBA" id="ARBA00022679"/>
    </source>
</evidence>
<gene>
    <name evidence="10" type="ORF">IAA54_04050</name>
</gene>
<keyword evidence="5 6" id="KW-0961">Cell wall biogenesis/degradation</keyword>
<feature type="chain" id="PRO_5039532894" evidence="8">
    <location>
        <begin position="24"/>
        <end position="367"/>
    </location>
</feature>
<dbReference type="EMBL" id="DVHF01000048">
    <property type="protein sequence ID" value="HIR56818.1"/>
    <property type="molecule type" value="Genomic_DNA"/>
</dbReference>
<dbReference type="PROSITE" id="PS52029">
    <property type="entry name" value="LD_TPASE"/>
    <property type="match status" value="1"/>
</dbReference>
<evidence type="ECO:0000256" key="5">
    <source>
        <dbReference type="ARBA" id="ARBA00023316"/>
    </source>
</evidence>
<dbReference type="GO" id="GO:0071972">
    <property type="term" value="F:peptidoglycan L,D-transpeptidase activity"/>
    <property type="evidence" value="ECO:0007669"/>
    <property type="project" value="TreeGrafter"/>
</dbReference>
<keyword evidence="3 6" id="KW-0133">Cell shape</keyword>
<dbReference type="InterPro" id="IPR050979">
    <property type="entry name" value="LD-transpeptidase"/>
</dbReference>
<feature type="compositionally biased region" description="Polar residues" evidence="7">
    <location>
        <begin position="33"/>
        <end position="46"/>
    </location>
</feature>
<dbReference type="GO" id="GO:0008360">
    <property type="term" value="P:regulation of cell shape"/>
    <property type="evidence" value="ECO:0007669"/>
    <property type="project" value="UniProtKB-UniRule"/>
</dbReference>
<dbReference type="SUPFAM" id="SSF141523">
    <property type="entry name" value="L,D-transpeptidase catalytic domain-like"/>
    <property type="match status" value="1"/>
</dbReference>
<accession>A0A9D1DPZ7</accession>
<evidence type="ECO:0000259" key="9">
    <source>
        <dbReference type="PROSITE" id="PS52029"/>
    </source>
</evidence>
<proteinExistence type="predicted"/>
<dbReference type="AlphaFoldDB" id="A0A9D1DPZ7"/>
<keyword evidence="2" id="KW-0808">Transferase</keyword>
<dbReference type="GO" id="GO:0018104">
    <property type="term" value="P:peptidoglycan-protein cross-linking"/>
    <property type="evidence" value="ECO:0007669"/>
    <property type="project" value="TreeGrafter"/>
</dbReference>
<comment type="caution">
    <text evidence="10">The sequence shown here is derived from an EMBL/GenBank/DDBJ whole genome shotgun (WGS) entry which is preliminary data.</text>
</comment>
<evidence type="ECO:0000313" key="10">
    <source>
        <dbReference type="EMBL" id="HIR56818.1"/>
    </source>
</evidence>
<evidence type="ECO:0000256" key="4">
    <source>
        <dbReference type="ARBA" id="ARBA00022984"/>
    </source>
</evidence>
<evidence type="ECO:0000256" key="8">
    <source>
        <dbReference type="SAM" id="SignalP"/>
    </source>
</evidence>
<comment type="pathway">
    <text evidence="1 6">Cell wall biogenesis; peptidoglycan biosynthesis.</text>
</comment>
<dbReference type="GO" id="GO:0016740">
    <property type="term" value="F:transferase activity"/>
    <property type="evidence" value="ECO:0007669"/>
    <property type="project" value="UniProtKB-KW"/>
</dbReference>
<protein>
    <submittedName>
        <fullName evidence="10">L,D-transpeptidase</fullName>
    </submittedName>
</protein>
<keyword evidence="4 6" id="KW-0573">Peptidoglycan synthesis</keyword>
<feature type="active site" description="Proton donor/acceptor" evidence="6">
    <location>
        <position position="320"/>
    </location>
</feature>
<dbReference type="InterPro" id="IPR005490">
    <property type="entry name" value="LD_TPept_cat_dom"/>
</dbReference>
<dbReference type="Proteomes" id="UP000886785">
    <property type="component" value="Unassembled WGS sequence"/>
</dbReference>
<dbReference type="PANTHER" id="PTHR30582:SF2">
    <property type="entry name" value="L,D-TRANSPEPTIDASE YCIB-RELATED"/>
    <property type="match status" value="1"/>
</dbReference>
<dbReference type="GO" id="GO:0071555">
    <property type="term" value="P:cell wall organization"/>
    <property type="evidence" value="ECO:0007669"/>
    <property type="project" value="UniProtKB-UniRule"/>
</dbReference>
<feature type="compositionally biased region" description="Low complexity" evidence="7">
    <location>
        <begin position="47"/>
        <end position="56"/>
    </location>
</feature>
<reference evidence="10" key="1">
    <citation type="submission" date="2020-10" db="EMBL/GenBank/DDBJ databases">
        <authorList>
            <person name="Gilroy R."/>
        </authorList>
    </citation>
    <scope>NUCLEOTIDE SEQUENCE</scope>
    <source>
        <strain evidence="10">ChiSjej1B19-7085</strain>
    </source>
</reference>
<evidence type="ECO:0000256" key="6">
    <source>
        <dbReference type="PROSITE-ProRule" id="PRU01373"/>
    </source>
</evidence>
<reference evidence="10" key="2">
    <citation type="journal article" date="2021" name="PeerJ">
        <title>Extensive microbial diversity within the chicken gut microbiome revealed by metagenomics and culture.</title>
        <authorList>
            <person name="Gilroy R."/>
            <person name="Ravi A."/>
            <person name="Getino M."/>
            <person name="Pursley I."/>
            <person name="Horton D.L."/>
            <person name="Alikhan N.F."/>
            <person name="Baker D."/>
            <person name="Gharbi K."/>
            <person name="Hall N."/>
            <person name="Watson M."/>
            <person name="Adriaenssens E.M."/>
            <person name="Foster-Nyarko E."/>
            <person name="Jarju S."/>
            <person name="Secka A."/>
            <person name="Antonio M."/>
            <person name="Oren A."/>
            <person name="Chaudhuri R.R."/>
            <person name="La Ragione R."/>
            <person name="Hildebrand F."/>
            <person name="Pallen M.J."/>
        </authorList>
    </citation>
    <scope>NUCLEOTIDE SEQUENCE</scope>
    <source>
        <strain evidence="10">ChiSjej1B19-7085</strain>
    </source>
</reference>
<dbReference type="PANTHER" id="PTHR30582">
    <property type="entry name" value="L,D-TRANSPEPTIDASE"/>
    <property type="match status" value="1"/>
</dbReference>
<keyword evidence="8" id="KW-0732">Signal</keyword>
<feature type="signal peptide" evidence="8">
    <location>
        <begin position="1"/>
        <end position="23"/>
    </location>
</feature>
<name>A0A9D1DPZ7_9FIRM</name>